<evidence type="ECO:0000256" key="1">
    <source>
        <dbReference type="ARBA" id="ARBA00004514"/>
    </source>
</evidence>
<keyword evidence="8" id="KW-0966">Cell projection</keyword>
<dbReference type="Pfam" id="PF02561">
    <property type="entry name" value="FliS"/>
    <property type="match status" value="1"/>
</dbReference>
<evidence type="ECO:0000313" key="9">
    <source>
        <dbReference type="Proteomes" id="UP000183107"/>
    </source>
</evidence>
<name>A0A1I4Y8K6_9PROT</name>
<evidence type="ECO:0000256" key="7">
    <source>
        <dbReference type="SAM" id="MobiDB-lite"/>
    </source>
</evidence>
<protein>
    <recommendedName>
        <fullName evidence="6">Flagellar secretion chaperone FliS</fullName>
    </recommendedName>
</protein>
<proteinExistence type="inferred from homology"/>
<comment type="similarity">
    <text evidence="2 6">Belongs to the FliS family.</text>
</comment>
<dbReference type="EMBL" id="FOVJ01000001">
    <property type="protein sequence ID" value="SFN34386.1"/>
    <property type="molecule type" value="Genomic_DNA"/>
</dbReference>
<comment type="subcellular location">
    <subcellularLocation>
        <location evidence="1 6">Cytoplasm</location>
        <location evidence="1 6">Cytosol</location>
    </subcellularLocation>
</comment>
<evidence type="ECO:0000256" key="6">
    <source>
        <dbReference type="PIRNR" id="PIRNR039090"/>
    </source>
</evidence>
<dbReference type="NCBIfam" id="TIGR00208">
    <property type="entry name" value="fliS"/>
    <property type="match status" value="1"/>
</dbReference>
<keyword evidence="3 6" id="KW-0963">Cytoplasm</keyword>
<organism evidence="8 9">
    <name type="scientific">Nitrosospira briensis</name>
    <dbReference type="NCBI Taxonomy" id="35799"/>
    <lineage>
        <taxon>Bacteria</taxon>
        <taxon>Pseudomonadati</taxon>
        <taxon>Pseudomonadota</taxon>
        <taxon>Betaproteobacteria</taxon>
        <taxon>Nitrosomonadales</taxon>
        <taxon>Nitrosomonadaceae</taxon>
        <taxon>Nitrosospira</taxon>
    </lineage>
</organism>
<dbReference type="AlphaFoldDB" id="A0A1I4Y8K6"/>
<sequence>MYTTSRNGVNAYARVGLETGVIAASPHKLILMLFEGAQVALSSALAHMRSGEIKAKGEAVSRAIAIINSGLQASLDIKAGGELAQQLNALYDYMGHRLLLANLHNKPEYIEEVARLLGELGEAWEAIGKSSPANGDSGSSSSPAPVLAVNGLGKA</sequence>
<evidence type="ECO:0000256" key="4">
    <source>
        <dbReference type="ARBA" id="ARBA00022795"/>
    </source>
</evidence>
<accession>A0A1I4Y8K6</accession>
<dbReference type="InterPro" id="IPR003713">
    <property type="entry name" value="FliS"/>
</dbReference>
<dbReference type="GO" id="GO:0005829">
    <property type="term" value="C:cytosol"/>
    <property type="evidence" value="ECO:0007669"/>
    <property type="project" value="UniProtKB-SubCell"/>
</dbReference>
<keyword evidence="9" id="KW-1185">Reference proteome</keyword>
<evidence type="ECO:0000256" key="2">
    <source>
        <dbReference type="ARBA" id="ARBA00008787"/>
    </source>
</evidence>
<dbReference type="GO" id="GO:0071973">
    <property type="term" value="P:bacterial-type flagellum-dependent cell motility"/>
    <property type="evidence" value="ECO:0007669"/>
    <property type="project" value="TreeGrafter"/>
</dbReference>
<dbReference type="PANTHER" id="PTHR34773">
    <property type="entry name" value="FLAGELLAR SECRETION CHAPERONE FLIS"/>
    <property type="match status" value="1"/>
</dbReference>
<dbReference type="SUPFAM" id="SSF101116">
    <property type="entry name" value="Flagellar export chaperone FliS"/>
    <property type="match status" value="1"/>
</dbReference>
<keyword evidence="4 6" id="KW-1005">Bacterial flagellum biogenesis</keyword>
<feature type="region of interest" description="Disordered" evidence="7">
    <location>
        <begin position="130"/>
        <end position="155"/>
    </location>
</feature>
<evidence type="ECO:0000256" key="5">
    <source>
        <dbReference type="ARBA" id="ARBA00023186"/>
    </source>
</evidence>
<dbReference type="InterPro" id="IPR036584">
    <property type="entry name" value="FliS_sf"/>
</dbReference>
<dbReference type="Gene3D" id="1.20.120.340">
    <property type="entry name" value="Flagellar protein FliS"/>
    <property type="match status" value="1"/>
</dbReference>
<dbReference type="OrthoDB" id="9792010at2"/>
<keyword evidence="8" id="KW-0282">Flagellum</keyword>
<evidence type="ECO:0000313" key="8">
    <source>
        <dbReference type="EMBL" id="SFN34386.1"/>
    </source>
</evidence>
<dbReference type="GO" id="GO:0044780">
    <property type="term" value="P:bacterial-type flagellum assembly"/>
    <property type="evidence" value="ECO:0007669"/>
    <property type="project" value="InterPro"/>
</dbReference>
<dbReference type="RefSeq" id="WP_074794349.1">
    <property type="nucleotide sequence ID" value="NZ_FOVJ01000001.1"/>
</dbReference>
<gene>
    <name evidence="8" type="ORF">SAMN05216386_0571</name>
</gene>
<keyword evidence="8" id="KW-0969">Cilium</keyword>
<reference evidence="9" key="1">
    <citation type="submission" date="2016-10" db="EMBL/GenBank/DDBJ databases">
        <authorList>
            <person name="Varghese N."/>
        </authorList>
    </citation>
    <scope>NUCLEOTIDE SEQUENCE [LARGE SCALE GENOMIC DNA]</scope>
    <source>
        <strain evidence="9">Nsp8</strain>
    </source>
</reference>
<evidence type="ECO:0000256" key="3">
    <source>
        <dbReference type="ARBA" id="ARBA00022490"/>
    </source>
</evidence>
<dbReference type="Proteomes" id="UP000183107">
    <property type="component" value="Unassembled WGS sequence"/>
</dbReference>
<dbReference type="CDD" id="cd16098">
    <property type="entry name" value="FliS"/>
    <property type="match status" value="1"/>
</dbReference>
<dbReference type="PANTHER" id="PTHR34773:SF1">
    <property type="entry name" value="FLAGELLAR SECRETION CHAPERONE FLIS"/>
    <property type="match status" value="1"/>
</dbReference>
<keyword evidence="5" id="KW-0143">Chaperone</keyword>
<dbReference type="STRING" id="1266925.GCA_000619905_00279"/>
<dbReference type="PIRSF" id="PIRSF039090">
    <property type="entry name" value="Flis"/>
    <property type="match status" value="1"/>
</dbReference>
<feature type="compositionally biased region" description="Low complexity" evidence="7">
    <location>
        <begin position="130"/>
        <end position="145"/>
    </location>
</feature>